<reference evidence="2" key="2">
    <citation type="submission" date="2023-02" db="EMBL/GenBank/DDBJ databases">
        <authorList>
            <person name="Swenson N.G."/>
            <person name="Wegrzyn J.L."/>
            <person name="Mcevoy S.L."/>
        </authorList>
    </citation>
    <scope>NUCLEOTIDE SEQUENCE</scope>
    <source>
        <strain evidence="2">91603</strain>
        <tissue evidence="2">Leaf</tissue>
    </source>
</reference>
<evidence type="ECO:0000313" key="2">
    <source>
        <dbReference type="EMBL" id="KAI9156749.1"/>
    </source>
</evidence>
<evidence type="ECO:0000313" key="3">
    <source>
        <dbReference type="Proteomes" id="UP001064489"/>
    </source>
</evidence>
<sequence>MENEGDNNSPRRGGEARVPPKRTRELPIVSFSFKIFNTFFNQINFSSLWKSSKNREAYKAKDWIISFVGNCSYLDLLTDS</sequence>
<proteinExistence type="predicted"/>
<dbReference type="EMBL" id="JAJSOW010000107">
    <property type="protein sequence ID" value="KAI9156749.1"/>
    <property type="molecule type" value="Genomic_DNA"/>
</dbReference>
<accession>A0AAD5NGC2</accession>
<gene>
    <name evidence="2" type="ORF">LWI28_011590</name>
</gene>
<dbReference type="Proteomes" id="UP001064489">
    <property type="component" value="Chromosome 12"/>
</dbReference>
<name>A0AAD5NGC2_ACENE</name>
<comment type="caution">
    <text evidence="2">The sequence shown here is derived from an EMBL/GenBank/DDBJ whole genome shotgun (WGS) entry which is preliminary data.</text>
</comment>
<protein>
    <submittedName>
        <fullName evidence="2">Uncharacterized protein</fullName>
    </submittedName>
</protein>
<organism evidence="2 3">
    <name type="scientific">Acer negundo</name>
    <name type="common">Box elder</name>
    <dbReference type="NCBI Taxonomy" id="4023"/>
    <lineage>
        <taxon>Eukaryota</taxon>
        <taxon>Viridiplantae</taxon>
        <taxon>Streptophyta</taxon>
        <taxon>Embryophyta</taxon>
        <taxon>Tracheophyta</taxon>
        <taxon>Spermatophyta</taxon>
        <taxon>Magnoliopsida</taxon>
        <taxon>eudicotyledons</taxon>
        <taxon>Gunneridae</taxon>
        <taxon>Pentapetalae</taxon>
        <taxon>rosids</taxon>
        <taxon>malvids</taxon>
        <taxon>Sapindales</taxon>
        <taxon>Sapindaceae</taxon>
        <taxon>Hippocastanoideae</taxon>
        <taxon>Acereae</taxon>
        <taxon>Acer</taxon>
    </lineage>
</organism>
<feature type="compositionally biased region" description="Polar residues" evidence="1">
    <location>
        <begin position="1"/>
        <end position="10"/>
    </location>
</feature>
<feature type="region of interest" description="Disordered" evidence="1">
    <location>
        <begin position="1"/>
        <end position="21"/>
    </location>
</feature>
<evidence type="ECO:0000256" key="1">
    <source>
        <dbReference type="SAM" id="MobiDB-lite"/>
    </source>
</evidence>
<keyword evidence="3" id="KW-1185">Reference proteome</keyword>
<dbReference type="AlphaFoldDB" id="A0AAD5NGC2"/>
<reference evidence="2" key="1">
    <citation type="journal article" date="2022" name="Plant J.">
        <title>Strategies of tolerance reflected in two North American maple genomes.</title>
        <authorList>
            <person name="McEvoy S.L."/>
            <person name="Sezen U.U."/>
            <person name="Trouern-Trend A."/>
            <person name="McMahon S.M."/>
            <person name="Schaberg P.G."/>
            <person name="Yang J."/>
            <person name="Wegrzyn J.L."/>
            <person name="Swenson N.G."/>
        </authorList>
    </citation>
    <scope>NUCLEOTIDE SEQUENCE</scope>
    <source>
        <strain evidence="2">91603</strain>
    </source>
</reference>